<organism evidence="1 2">
    <name type="scientific">Penicillium capsulatum</name>
    <dbReference type="NCBI Taxonomy" id="69766"/>
    <lineage>
        <taxon>Eukaryota</taxon>
        <taxon>Fungi</taxon>
        <taxon>Dikarya</taxon>
        <taxon>Ascomycota</taxon>
        <taxon>Pezizomycotina</taxon>
        <taxon>Eurotiomycetes</taxon>
        <taxon>Eurotiomycetidae</taxon>
        <taxon>Eurotiales</taxon>
        <taxon>Aspergillaceae</taxon>
        <taxon>Penicillium</taxon>
    </lineage>
</organism>
<reference evidence="1" key="2">
    <citation type="journal article" date="2023" name="IMA Fungus">
        <title>Comparative genomic study of the Penicillium genus elucidates a diverse pangenome and 15 lateral gene transfer events.</title>
        <authorList>
            <person name="Petersen C."/>
            <person name="Sorensen T."/>
            <person name="Nielsen M.R."/>
            <person name="Sondergaard T.E."/>
            <person name="Sorensen J.L."/>
            <person name="Fitzpatrick D.A."/>
            <person name="Frisvad J.C."/>
            <person name="Nielsen K.L."/>
        </authorList>
    </citation>
    <scope>NUCLEOTIDE SEQUENCE</scope>
    <source>
        <strain evidence="1">IBT 21917</strain>
    </source>
</reference>
<protein>
    <recommendedName>
        <fullName evidence="3">F-box domain-containing protein</fullName>
    </recommendedName>
</protein>
<evidence type="ECO:0000313" key="1">
    <source>
        <dbReference type="EMBL" id="KAJ5171955.1"/>
    </source>
</evidence>
<dbReference type="EMBL" id="JAPQKO010000003">
    <property type="protein sequence ID" value="KAJ5171955.1"/>
    <property type="molecule type" value="Genomic_DNA"/>
</dbReference>
<accession>A0A9W9LR25</accession>
<reference evidence="1" key="1">
    <citation type="submission" date="2022-11" db="EMBL/GenBank/DDBJ databases">
        <authorList>
            <person name="Petersen C."/>
        </authorList>
    </citation>
    <scope>NUCLEOTIDE SEQUENCE</scope>
    <source>
        <strain evidence="1">IBT 21917</strain>
    </source>
</reference>
<sequence length="276" mass="31615">MSAIKSPSTVCDIPELLELILLHLDLRTLLTTAQSTCRAWTSLIRNSPRIQQALFFASANHREKVYNPLLAEKFSPFFPNDSPGSEYPLFTFTACDMFKTPDQTNAFMRKEASWRRMLVQQPPVPGIGYIKIRHAMRHTSYAQSKMTPRKQSSEPGYVRMQHLFEAMLFGSIGSYINDGAVRIRWPAHEEIESPRARREPHLEAAFERMVARFEIVVHVQVSVSCVRGMPAPKSEKEMLRDMLRALYEKDDGDEEGGLLEEVDIKESILRDDALKE</sequence>
<keyword evidence="2" id="KW-1185">Reference proteome</keyword>
<evidence type="ECO:0008006" key="3">
    <source>
        <dbReference type="Google" id="ProtNLM"/>
    </source>
</evidence>
<dbReference type="OrthoDB" id="3800738at2759"/>
<comment type="caution">
    <text evidence="1">The sequence shown here is derived from an EMBL/GenBank/DDBJ whole genome shotgun (WGS) entry which is preliminary data.</text>
</comment>
<dbReference type="Proteomes" id="UP001146351">
    <property type="component" value="Unassembled WGS sequence"/>
</dbReference>
<dbReference type="InterPro" id="IPR036047">
    <property type="entry name" value="F-box-like_dom_sf"/>
</dbReference>
<gene>
    <name evidence="1" type="ORF">N7492_004548</name>
</gene>
<dbReference type="AlphaFoldDB" id="A0A9W9LR25"/>
<evidence type="ECO:0000313" key="2">
    <source>
        <dbReference type="Proteomes" id="UP001146351"/>
    </source>
</evidence>
<dbReference type="SUPFAM" id="SSF81383">
    <property type="entry name" value="F-box domain"/>
    <property type="match status" value="1"/>
</dbReference>
<proteinExistence type="predicted"/>
<name>A0A9W9LR25_9EURO</name>